<dbReference type="AlphaFoldDB" id="A0AAN7PY71"/>
<dbReference type="EMBL" id="JAXIOK010000014">
    <property type="protein sequence ID" value="KAK4755869.1"/>
    <property type="molecule type" value="Genomic_DNA"/>
</dbReference>
<name>A0AAN7PY71_9MYRT</name>
<sequence>MISSSISLMAASRSLDSVPFTGETLPLLNRGFTFDYKEDPPKEDETASPCGCLPGFCVATPLPRKTSCLSRFLRLAEVYEEEGVMKEEKPSLGSMCRSKWKIMVRLFRSKRSQKKKRAMPMSFQYDARSYALNFDDGIGIHYRDGQI</sequence>
<reference evidence="1 2" key="1">
    <citation type="journal article" date="2023" name="Hortic Res">
        <title>Pangenome of water caltrop reveals structural variations and asymmetric subgenome divergence after allopolyploidization.</title>
        <authorList>
            <person name="Zhang X."/>
            <person name="Chen Y."/>
            <person name="Wang L."/>
            <person name="Yuan Y."/>
            <person name="Fang M."/>
            <person name="Shi L."/>
            <person name="Lu R."/>
            <person name="Comes H.P."/>
            <person name="Ma Y."/>
            <person name="Chen Y."/>
            <person name="Huang G."/>
            <person name="Zhou Y."/>
            <person name="Zheng Z."/>
            <person name="Qiu Y."/>
        </authorList>
    </citation>
    <scope>NUCLEOTIDE SEQUENCE [LARGE SCALE GENOMIC DNA]</scope>
    <source>
        <tissue evidence="1">Roots</tissue>
    </source>
</reference>
<comment type="caution">
    <text evidence="1">The sequence shown here is derived from an EMBL/GenBank/DDBJ whole genome shotgun (WGS) entry which is preliminary data.</text>
</comment>
<evidence type="ECO:0000313" key="1">
    <source>
        <dbReference type="EMBL" id="KAK4755869.1"/>
    </source>
</evidence>
<accession>A0AAN7PY71</accession>
<evidence type="ECO:0000313" key="2">
    <source>
        <dbReference type="Proteomes" id="UP001345219"/>
    </source>
</evidence>
<proteinExistence type="predicted"/>
<organism evidence="1 2">
    <name type="scientific">Trapa incisa</name>
    <dbReference type="NCBI Taxonomy" id="236973"/>
    <lineage>
        <taxon>Eukaryota</taxon>
        <taxon>Viridiplantae</taxon>
        <taxon>Streptophyta</taxon>
        <taxon>Embryophyta</taxon>
        <taxon>Tracheophyta</taxon>
        <taxon>Spermatophyta</taxon>
        <taxon>Magnoliopsida</taxon>
        <taxon>eudicotyledons</taxon>
        <taxon>Gunneridae</taxon>
        <taxon>Pentapetalae</taxon>
        <taxon>rosids</taxon>
        <taxon>malvids</taxon>
        <taxon>Myrtales</taxon>
        <taxon>Lythraceae</taxon>
        <taxon>Trapa</taxon>
    </lineage>
</organism>
<dbReference type="Proteomes" id="UP001345219">
    <property type="component" value="Chromosome 8"/>
</dbReference>
<gene>
    <name evidence="1" type="ORF">SAY87_009626</name>
</gene>
<protein>
    <submittedName>
        <fullName evidence="1">Uncharacterized protein</fullName>
    </submittedName>
</protein>
<keyword evidence="2" id="KW-1185">Reference proteome</keyword>